<reference evidence="3 4" key="1">
    <citation type="submission" date="2024-10" db="EMBL/GenBank/DDBJ databases">
        <title>Updated reference genomes for cyclostephanoid diatoms.</title>
        <authorList>
            <person name="Roberts W.R."/>
            <person name="Alverson A.J."/>
        </authorList>
    </citation>
    <scope>NUCLEOTIDE SEQUENCE [LARGE SCALE GENOMIC DNA]</scope>
    <source>
        <strain evidence="3 4">AJA232-27</strain>
    </source>
</reference>
<dbReference type="Proteomes" id="UP001530293">
    <property type="component" value="Unassembled WGS sequence"/>
</dbReference>
<sequence length="791" mass="86550">MTIYQSSIFMSAFMLLQSAIAVQHADALVSIGGGSSSSSVTPYKISFNSLESAVDSTTSFSATDTAVSATTTRLLLDALTNHNNGLVSITNLPNNFKQVKMELLSNLHACLMSIEQQQLDEKDDAVNNNINNGIPTEHLVDGTIRRSFATSTLPNEINVNGRAGGPQPIQSLEQFVESTTTSKAQSCIAFQYHLATFRNTIDMVTTKFAQQLSFELKSYLPKPLLHKGGERNDDYLDIAQTVAGGEHLEHFHSYQKKTTSQQLQQGSDVTGSNEEVSSTMTTATTTIELHTDQGFFIAFTPGLLLPTGGVVDAAADDDKQAQQLLALSKGLYIQDSNGKNYMVEFTNEDDLVFMMGDGVNQVINAQLLHGHTDLRATPHALVLDTQDEDVLLARVWYGRMVLPPNDAYSPLMPDYTFGQLRQSLMDSSTNGGDALPLGIGCSSPTLQTVIAATSRRSLSEEAHGSSTTTCAQDELFCWFGCMALSDYNLTSAESCTERNLSLECMNPRGQVHENGMEHGDFFPACTNRTYESHPVTPFPTIDVQDEDVCTSDLWNEFVMEESYDRKATLTRPNGTETILLWSIVDNGDGTRKLKARLAFNNVFGWLAIGFANQMDVILNGMHGGNVLLAMPGGNYSAATGMDLSVGGSIATYKIDESETSFRHWQTPIETDETKTTVADFEDSGCFTALTFESDHINGQAFNLDGTDDMIWAGNHNDIWMGYHGPFDRARFVIDWNKDEEVLFSGEENLDETETETETETTVDVASGGTIERGMFGIMTSFALAVIISVML</sequence>
<evidence type="ECO:0000313" key="4">
    <source>
        <dbReference type="Proteomes" id="UP001530293"/>
    </source>
</evidence>
<keyword evidence="4" id="KW-1185">Reference proteome</keyword>
<dbReference type="EMBL" id="JALLBG020000178">
    <property type="protein sequence ID" value="KAL3760632.1"/>
    <property type="molecule type" value="Genomic_DNA"/>
</dbReference>
<evidence type="ECO:0000256" key="1">
    <source>
        <dbReference type="SAM" id="MobiDB-lite"/>
    </source>
</evidence>
<name>A0ABD3MAK4_9STRA</name>
<dbReference type="AlphaFoldDB" id="A0ABD3MAK4"/>
<comment type="caution">
    <text evidence="3">The sequence shown here is derived from an EMBL/GenBank/DDBJ whole genome shotgun (WGS) entry which is preliminary data.</text>
</comment>
<dbReference type="PANTHER" id="PTHR40855">
    <property type="entry name" value="DIOX_N DOMAIN-CONTAINING PROTEIN"/>
    <property type="match status" value="1"/>
</dbReference>
<proteinExistence type="predicted"/>
<evidence type="ECO:0008006" key="5">
    <source>
        <dbReference type="Google" id="ProtNLM"/>
    </source>
</evidence>
<evidence type="ECO:0000313" key="3">
    <source>
        <dbReference type="EMBL" id="KAL3760632.1"/>
    </source>
</evidence>
<protein>
    <recommendedName>
        <fullName evidence="5">DOMON domain-containing protein</fullName>
    </recommendedName>
</protein>
<feature type="region of interest" description="Disordered" evidence="1">
    <location>
        <begin position="257"/>
        <end position="276"/>
    </location>
</feature>
<dbReference type="PANTHER" id="PTHR40855:SF1">
    <property type="entry name" value="CLAVAMINATE SYNTHASE-LIKE PROTEIN"/>
    <property type="match status" value="1"/>
</dbReference>
<accession>A0ABD3MAK4</accession>
<organism evidence="3 4">
    <name type="scientific">Discostella pseudostelligera</name>
    <dbReference type="NCBI Taxonomy" id="259834"/>
    <lineage>
        <taxon>Eukaryota</taxon>
        <taxon>Sar</taxon>
        <taxon>Stramenopiles</taxon>
        <taxon>Ochrophyta</taxon>
        <taxon>Bacillariophyta</taxon>
        <taxon>Coscinodiscophyceae</taxon>
        <taxon>Thalassiosirophycidae</taxon>
        <taxon>Stephanodiscales</taxon>
        <taxon>Stephanodiscaceae</taxon>
        <taxon>Discostella</taxon>
    </lineage>
</organism>
<gene>
    <name evidence="3" type="ORF">ACHAWU_002454</name>
</gene>
<evidence type="ECO:0000256" key="2">
    <source>
        <dbReference type="SAM" id="SignalP"/>
    </source>
</evidence>
<keyword evidence="2" id="KW-0732">Signal</keyword>
<feature type="chain" id="PRO_5044760577" description="DOMON domain-containing protein" evidence="2">
    <location>
        <begin position="22"/>
        <end position="791"/>
    </location>
</feature>
<feature type="signal peptide" evidence="2">
    <location>
        <begin position="1"/>
        <end position="21"/>
    </location>
</feature>